<accession>A0A4Y9XN90</accession>
<dbReference type="OrthoDB" id="354at2759"/>
<evidence type="ECO:0000256" key="2">
    <source>
        <dbReference type="SAM" id="MobiDB-lite"/>
    </source>
</evidence>
<evidence type="ECO:0000313" key="3">
    <source>
        <dbReference type="EMBL" id="TFY51228.1"/>
    </source>
</evidence>
<evidence type="ECO:0000256" key="1">
    <source>
        <dbReference type="ARBA" id="ARBA00033339"/>
    </source>
</evidence>
<dbReference type="GO" id="GO:0006289">
    <property type="term" value="P:nucleotide-excision repair"/>
    <property type="evidence" value="ECO:0007669"/>
    <property type="project" value="InterPro"/>
</dbReference>
<dbReference type="GO" id="GO:0000439">
    <property type="term" value="C:transcription factor TFIIH core complex"/>
    <property type="evidence" value="ECO:0007669"/>
    <property type="project" value="InterPro"/>
</dbReference>
<sequence>MRAIRGVLLTCDSAVKQILLTMNEKYSFIIEDLDEFHIVIKADEEYRVLKELEAEVRPLLLSWLFGARLVSDAYVYDCLHVYLILGYTVPRLRYQDDRQPAGDPEPDWSPSSYFALSTSEQQSDKPKAKIYTRPYIPHCPSRSHTKRSKSQLTLSLSLCNPSPPAPLPLLPRDPPQHLLIHLPRRIAFYHTHTALISHNSQNPKGPLTQRILHKQNHNRHRMPRQPTTAEYQHQHSPHKGKFTRRT</sequence>
<dbReference type="InterPro" id="IPR035935">
    <property type="entry name" value="TFB5-like_sf"/>
</dbReference>
<dbReference type="STRING" id="205917.A0A4Y9XN90"/>
<dbReference type="EMBL" id="SEOQ01001574">
    <property type="protein sequence ID" value="TFY51228.1"/>
    <property type="molecule type" value="Genomic_DNA"/>
</dbReference>
<dbReference type="Pfam" id="PF06331">
    <property type="entry name" value="Tfb5"/>
    <property type="match status" value="1"/>
</dbReference>
<organism evidence="3 4">
    <name type="scientific">Dentipellis fragilis</name>
    <dbReference type="NCBI Taxonomy" id="205917"/>
    <lineage>
        <taxon>Eukaryota</taxon>
        <taxon>Fungi</taxon>
        <taxon>Dikarya</taxon>
        <taxon>Basidiomycota</taxon>
        <taxon>Agaricomycotina</taxon>
        <taxon>Agaricomycetes</taxon>
        <taxon>Russulales</taxon>
        <taxon>Hericiaceae</taxon>
        <taxon>Dentipellis</taxon>
    </lineage>
</organism>
<feature type="region of interest" description="Disordered" evidence="2">
    <location>
        <begin position="216"/>
        <end position="246"/>
    </location>
</feature>
<name>A0A4Y9XN90_9AGAM</name>
<dbReference type="InterPro" id="IPR009400">
    <property type="entry name" value="TFIIH_TTDA/Tfb5"/>
</dbReference>
<dbReference type="SMART" id="SM01395">
    <property type="entry name" value="Tbf5"/>
    <property type="match status" value="1"/>
</dbReference>
<feature type="compositionally biased region" description="Basic residues" evidence="2">
    <location>
        <begin position="235"/>
        <end position="246"/>
    </location>
</feature>
<reference evidence="3 4" key="1">
    <citation type="submission" date="2019-02" db="EMBL/GenBank/DDBJ databases">
        <title>Genome sequencing of the rare red list fungi Dentipellis fragilis.</title>
        <authorList>
            <person name="Buettner E."/>
            <person name="Kellner H."/>
        </authorList>
    </citation>
    <scope>NUCLEOTIDE SEQUENCE [LARGE SCALE GENOMIC DNA]</scope>
    <source>
        <strain evidence="3 4">DSM 105465</strain>
    </source>
</reference>
<keyword evidence="4" id="KW-1185">Reference proteome</keyword>
<protein>
    <recommendedName>
        <fullName evidence="1">RNA polymerase II transcription factor B subunit 5</fullName>
    </recommendedName>
</protein>
<dbReference type="AlphaFoldDB" id="A0A4Y9XN90"/>
<dbReference type="GO" id="GO:0006367">
    <property type="term" value="P:transcription initiation at RNA polymerase II promoter"/>
    <property type="evidence" value="ECO:0007669"/>
    <property type="project" value="InterPro"/>
</dbReference>
<dbReference type="SUPFAM" id="SSF142897">
    <property type="entry name" value="TFB5-like"/>
    <property type="match status" value="1"/>
</dbReference>
<comment type="caution">
    <text evidence="3">The sequence shown here is derived from an EMBL/GenBank/DDBJ whole genome shotgun (WGS) entry which is preliminary data.</text>
</comment>
<gene>
    <name evidence="3" type="ORF">EVG20_g11103</name>
</gene>
<dbReference type="Proteomes" id="UP000298327">
    <property type="component" value="Unassembled WGS sequence"/>
</dbReference>
<dbReference type="Gene3D" id="3.30.70.1220">
    <property type="entry name" value="TFB5-like"/>
    <property type="match status" value="1"/>
</dbReference>
<evidence type="ECO:0000313" key="4">
    <source>
        <dbReference type="Proteomes" id="UP000298327"/>
    </source>
</evidence>
<proteinExistence type="predicted"/>